<proteinExistence type="predicted"/>
<dbReference type="EMBL" id="QAAD01000010">
    <property type="protein sequence ID" value="PTN08245.1"/>
    <property type="molecule type" value="Genomic_DNA"/>
</dbReference>
<protein>
    <recommendedName>
        <fullName evidence="3">Transposase</fullName>
    </recommendedName>
</protein>
<keyword evidence="2" id="KW-1185">Reference proteome</keyword>
<evidence type="ECO:0008006" key="3">
    <source>
        <dbReference type="Google" id="ProtNLM"/>
    </source>
</evidence>
<dbReference type="RefSeq" id="WP_107822681.1">
    <property type="nucleotide sequence ID" value="NZ_QAAD01000010.1"/>
</dbReference>
<evidence type="ECO:0000313" key="2">
    <source>
        <dbReference type="Proteomes" id="UP000243525"/>
    </source>
</evidence>
<feature type="non-terminal residue" evidence="1">
    <location>
        <position position="99"/>
    </location>
</feature>
<dbReference type="AlphaFoldDB" id="A0A2T5C0V5"/>
<dbReference type="OrthoDB" id="1119824at2"/>
<sequence length="99" mass="11944">MKTQNEQYSTLIRLILPEELFDFFLLVNLEVKDKQVHVYLEEKDLKPEGYESEKLSSKGFHAPITIQDFPLRDKPLFLHIRRRRWLVESTELVVSRNWN</sequence>
<reference evidence="1 2" key="1">
    <citation type="submission" date="2018-04" db="EMBL/GenBank/DDBJ databases">
        <title>Genomic Encyclopedia of Archaeal and Bacterial Type Strains, Phase II (KMG-II): from individual species to whole genera.</title>
        <authorList>
            <person name="Goeker M."/>
        </authorList>
    </citation>
    <scope>NUCLEOTIDE SEQUENCE [LARGE SCALE GENOMIC DNA]</scope>
    <source>
        <strain evidence="1 2">DSM 28823</strain>
    </source>
</reference>
<accession>A0A2T5C0V5</accession>
<evidence type="ECO:0000313" key="1">
    <source>
        <dbReference type="EMBL" id="PTN08245.1"/>
    </source>
</evidence>
<gene>
    <name evidence="1" type="ORF">C8N47_110132</name>
</gene>
<comment type="caution">
    <text evidence="1">The sequence shown here is derived from an EMBL/GenBank/DDBJ whole genome shotgun (WGS) entry which is preliminary data.</text>
</comment>
<name>A0A2T5C0V5_9BACT</name>
<dbReference type="Proteomes" id="UP000243525">
    <property type="component" value="Unassembled WGS sequence"/>
</dbReference>
<organism evidence="1 2">
    <name type="scientific">Mangrovibacterium marinum</name>
    <dbReference type="NCBI Taxonomy" id="1639118"/>
    <lineage>
        <taxon>Bacteria</taxon>
        <taxon>Pseudomonadati</taxon>
        <taxon>Bacteroidota</taxon>
        <taxon>Bacteroidia</taxon>
        <taxon>Marinilabiliales</taxon>
        <taxon>Prolixibacteraceae</taxon>
        <taxon>Mangrovibacterium</taxon>
    </lineage>
</organism>